<dbReference type="Pfam" id="PF05545">
    <property type="entry name" value="FixQ"/>
    <property type="match status" value="1"/>
</dbReference>
<gene>
    <name evidence="1" type="ORF">QLQ15_06780</name>
</gene>
<reference evidence="1 2" key="1">
    <citation type="submission" date="2023-05" db="EMBL/GenBank/DDBJ databases">
        <title>Lysobacter sp. strain LF1 Genome sequencing and assembly.</title>
        <authorList>
            <person name="Jung Y."/>
        </authorList>
    </citation>
    <scope>NUCLEOTIDE SEQUENCE [LARGE SCALE GENOMIC DNA]</scope>
    <source>
        <strain evidence="1 2">LF1</strain>
    </source>
</reference>
<name>A0ABT6XEP5_9GAMM</name>
<sequence length="47" mass="5366">MLSGIVTTVLLVLFLAGWIWAWSPKRKNEFDAAARLPLEGDHKETKR</sequence>
<dbReference type="EMBL" id="JASGBI010000001">
    <property type="protein sequence ID" value="MDI9238619.1"/>
    <property type="molecule type" value="Genomic_DNA"/>
</dbReference>
<protein>
    <submittedName>
        <fullName evidence="1">Cbb3-type cytochrome c oxidase subunit 3</fullName>
    </submittedName>
</protein>
<evidence type="ECO:0000313" key="2">
    <source>
        <dbReference type="Proteomes" id="UP001321580"/>
    </source>
</evidence>
<dbReference type="RefSeq" id="WP_283212071.1">
    <property type="nucleotide sequence ID" value="NZ_JASGBI010000001.1"/>
</dbReference>
<accession>A0ABT6XEP5</accession>
<dbReference type="Proteomes" id="UP001321580">
    <property type="component" value="Unassembled WGS sequence"/>
</dbReference>
<organism evidence="1 2">
    <name type="scientific">Lysobacter stagni</name>
    <dbReference type="NCBI Taxonomy" id="3045172"/>
    <lineage>
        <taxon>Bacteria</taxon>
        <taxon>Pseudomonadati</taxon>
        <taxon>Pseudomonadota</taxon>
        <taxon>Gammaproteobacteria</taxon>
        <taxon>Lysobacterales</taxon>
        <taxon>Lysobacteraceae</taxon>
        <taxon>Lysobacter</taxon>
    </lineage>
</organism>
<proteinExistence type="predicted"/>
<comment type="caution">
    <text evidence="1">The sequence shown here is derived from an EMBL/GenBank/DDBJ whole genome shotgun (WGS) entry which is preliminary data.</text>
</comment>
<evidence type="ECO:0000313" key="1">
    <source>
        <dbReference type="EMBL" id="MDI9238619.1"/>
    </source>
</evidence>
<keyword evidence="2" id="KW-1185">Reference proteome</keyword>
<dbReference type="InterPro" id="IPR008621">
    <property type="entry name" value="Cbb3-typ_cyt_oxidase_comp"/>
</dbReference>